<feature type="region of interest" description="Disordered" evidence="1">
    <location>
        <begin position="143"/>
        <end position="172"/>
    </location>
</feature>
<evidence type="ECO:0000313" key="2">
    <source>
        <dbReference type="EMBL" id="VUC20429.1"/>
    </source>
</evidence>
<evidence type="ECO:0008006" key="4">
    <source>
        <dbReference type="Google" id="ProtNLM"/>
    </source>
</evidence>
<evidence type="ECO:0000313" key="3">
    <source>
        <dbReference type="Proteomes" id="UP000766486"/>
    </source>
</evidence>
<gene>
    <name evidence="2" type="ORF">CLO192961_LOCUS22744</name>
</gene>
<feature type="region of interest" description="Disordered" evidence="1">
    <location>
        <begin position="186"/>
        <end position="211"/>
    </location>
</feature>
<protein>
    <recommendedName>
        <fullName evidence="4">BED-type domain-containing protein</fullName>
    </recommendedName>
</protein>
<name>A0ABY6TP93_BIOOC</name>
<accession>A0ABY6TP93</accession>
<reference evidence="2 3" key="1">
    <citation type="submission" date="2019-06" db="EMBL/GenBank/DDBJ databases">
        <authorList>
            <person name="Broberg M."/>
        </authorList>
    </citation>
    <scope>NUCLEOTIDE SEQUENCE [LARGE SCALE GENOMIC DNA]</scope>
</reference>
<keyword evidence="3" id="KW-1185">Reference proteome</keyword>
<dbReference type="Proteomes" id="UP000766486">
    <property type="component" value="Unassembled WGS sequence"/>
</dbReference>
<organism evidence="2 3">
    <name type="scientific">Bionectria ochroleuca</name>
    <name type="common">Gliocladium roseum</name>
    <dbReference type="NCBI Taxonomy" id="29856"/>
    <lineage>
        <taxon>Eukaryota</taxon>
        <taxon>Fungi</taxon>
        <taxon>Dikarya</taxon>
        <taxon>Ascomycota</taxon>
        <taxon>Pezizomycotina</taxon>
        <taxon>Sordariomycetes</taxon>
        <taxon>Hypocreomycetidae</taxon>
        <taxon>Hypocreales</taxon>
        <taxon>Bionectriaceae</taxon>
        <taxon>Clonostachys</taxon>
    </lineage>
</organism>
<proteinExistence type="predicted"/>
<feature type="compositionally biased region" description="Acidic residues" evidence="1">
    <location>
        <begin position="188"/>
        <end position="198"/>
    </location>
</feature>
<comment type="caution">
    <text evidence="2">The sequence shown here is derived from an EMBL/GenBank/DDBJ whole genome shotgun (WGS) entry which is preliminary data.</text>
</comment>
<evidence type="ECO:0000256" key="1">
    <source>
        <dbReference type="SAM" id="MobiDB-lite"/>
    </source>
</evidence>
<sequence length="211" mass="23518">MESLPLRGTEASIYIVPEPDFSVDLDAPDAQWPDVEPPPEFFQVPVRKEQEGLKEEEEVNLDDIWAAAAVDFEQAERLARLSLRGDLYSHLPHSTVNWSIGGEHVCRVEECPKYGVGYSGISKLKHHLKSQGHKELDRTLASRFITPPPEPQPTVPPPRPTKRPASPSEFWEPRVRARLGTWLATEGYDTDSDREDDGNSVGGQVVEVAGS</sequence>
<feature type="compositionally biased region" description="Pro residues" evidence="1">
    <location>
        <begin position="146"/>
        <end position="159"/>
    </location>
</feature>
<dbReference type="EMBL" id="CABFNS010000149">
    <property type="protein sequence ID" value="VUC20429.1"/>
    <property type="molecule type" value="Genomic_DNA"/>
</dbReference>